<dbReference type="Gene3D" id="1.20.58.900">
    <property type="match status" value="1"/>
</dbReference>
<keyword evidence="3" id="KW-0479">Metal-binding</keyword>
<dbReference type="FunFam" id="1.20.5.170:FF:000013">
    <property type="entry name" value="RUN and FYVE domain-containing 1"/>
    <property type="match status" value="1"/>
</dbReference>
<keyword evidence="6 8" id="KW-0175">Coiled coil</keyword>
<evidence type="ECO:0000313" key="11">
    <source>
        <dbReference type="Proteomes" id="UP000472267"/>
    </source>
</evidence>
<comment type="subcellular location">
    <subcellularLocation>
        <location evidence="1">Endomembrane system</location>
    </subcellularLocation>
</comment>
<dbReference type="Gene3D" id="3.30.40.10">
    <property type="entry name" value="Zinc/RING finger domain, C3HC4 (zinc finger)"/>
    <property type="match status" value="1"/>
</dbReference>
<dbReference type="PROSITE" id="PS50826">
    <property type="entry name" value="RUN"/>
    <property type="match status" value="1"/>
</dbReference>
<dbReference type="InterPro" id="IPR047335">
    <property type="entry name" value="RUFY1-3"/>
</dbReference>
<dbReference type="SUPFAM" id="SSF57903">
    <property type="entry name" value="FYVE/PHD zinc finger"/>
    <property type="match status" value="1"/>
</dbReference>
<dbReference type="PANTHER" id="PTHR45956">
    <property type="entry name" value="RUN AND FYVE DOMAIN-CONTAINING PROTEIN 2-LIKE PROTEIN"/>
    <property type="match status" value="1"/>
</dbReference>
<dbReference type="PANTHER" id="PTHR45956:SF1">
    <property type="entry name" value="PROTEIN RUFY3"/>
    <property type="match status" value="1"/>
</dbReference>
<dbReference type="Gene3D" id="1.20.5.170">
    <property type="match status" value="1"/>
</dbReference>
<name>A0A672J3J6_SALFA</name>
<evidence type="ECO:0000256" key="6">
    <source>
        <dbReference type="ARBA" id="ARBA00023054"/>
    </source>
</evidence>
<dbReference type="AlphaFoldDB" id="A0A672J3J6"/>
<dbReference type="InterPro" id="IPR004012">
    <property type="entry name" value="Run_dom"/>
</dbReference>
<dbReference type="GO" id="GO:0005737">
    <property type="term" value="C:cytoplasm"/>
    <property type="evidence" value="ECO:0007669"/>
    <property type="project" value="TreeGrafter"/>
</dbReference>
<evidence type="ECO:0000256" key="4">
    <source>
        <dbReference type="ARBA" id="ARBA00022771"/>
    </source>
</evidence>
<evidence type="ECO:0000259" key="9">
    <source>
        <dbReference type="PROSITE" id="PS50826"/>
    </source>
</evidence>
<dbReference type="Pfam" id="PF02759">
    <property type="entry name" value="RUN"/>
    <property type="match status" value="1"/>
</dbReference>
<dbReference type="SUPFAM" id="SSF140741">
    <property type="entry name" value="RUN domain-like"/>
    <property type="match status" value="1"/>
</dbReference>
<keyword evidence="2" id="KW-0597">Phosphoprotein</keyword>
<dbReference type="GO" id="GO:0008270">
    <property type="term" value="F:zinc ion binding"/>
    <property type="evidence" value="ECO:0007669"/>
    <property type="project" value="UniProtKB-KW"/>
</dbReference>
<evidence type="ECO:0000256" key="3">
    <source>
        <dbReference type="ARBA" id="ARBA00022723"/>
    </source>
</evidence>
<reference evidence="10" key="1">
    <citation type="submission" date="2019-06" db="EMBL/GenBank/DDBJ databases">
        <authorList>
            <consortium name="Wellcome Sanger Institute Data Sharing"/>
        </authorList>
    </citation>
    <scope>NUCLEOTIDE SEQUENCE [LARGE SCALE GENOMIC DNA]</scope>
</reference>
<dbReference type="InterPro" id="IPR037213">
    <property type="entry name" value="Run_dom_sf"/>
</dbReference>
<evidence type="ECO:0000256" key="2">
    <source>
        <dbReference type="ARBA" id="ARBA00022553"/>
    </source>
</evidence>
<keyword evidence="4" id="KW-0863">Zinc-finger</keyword>
<dbReference type="Proteomes" id="UP000472267">
    <property type="component" value="Chromosome 12"/>
</dbReference>
<dbReference type="InterPro" id="IPR011011">
    <property type="entry name" value="Znf_FYVE_PHD"/>
</dbReference>
<feature type="coiled-coil region" evidence="8">
    <location>
        <begin position="390"/>
        <end position="463"/>
    </location>
</feature>
<gene>
    <name evidence="10" type="primary">rufy3</name>
</gene>
<reference evidence="10" key="3">
    <citation type="submission" date="2025-09" db="UniProtKB">
        <authorList>
            <consortium name="Ensembl"/>
        </authorList>
    </citation>
    <scope>IDENTIFICATION</scope>
</reference>
<organism evidence="10 11">
    <name type="scientific">Salarias fasciatus</name>
    <name type="common">Jewelled blenny</name>
    <name type="synonym">Blennius fasciatus</name>
    <dbReference type="NCBI Taxonomy" id="181472"/>
    <lineage>
        <taxon>Eukaryota</taxon>
        <taxon>Metazoa</taxon>
        <taxon>Chordata</taxon>
        <taxon>Craniata</taxon>
        <taxon>Vertebrata</taxon>
        <taxon>Euteleostomi</taxon>
        <taxon>Actinopterygii</taxon>
        <taxon>Neopterygii</taxon>
        <taxon>Teleostei</taxon>
        <taxon>Neoteleostei</taxon>
        <taxon>Acanthomorphata</taxon>
        <taxon>Ovalentaria</taxon>
        <taxon>Blenniimorphae</taxon>
        <taxon>Blenniiformes</taxon>
        <taxon>Blennioidei</taxon>
        <taxon>Blenniidae</taxon>
        <taxon>Salariinae</taxon>
        <taxon>Salarias</taxon>
    </lineage>
</organism>
<evidence type="ECO:0000256" key="8">
    <source>
        <dbReference type="SAM" id="Coils"/>
    </source>
</evidence>
<evidence type="ECO:0000256" key="1">
    <source>
        <dbReference type="ARBA" id="ARBA00004308"/>
    </source>
</evidence>
<evidence type="ECO:0000256" key="5">
    <source>
        <dbReference type="ARBA" id="ARBA00022833"/>
    </source>
</evidence>
<keyword evidence="11" id="KW-1185">Reference proteome</keyword>
<accession>A0A672J3J6</accession>
<feature type="domain" description="RUN" evidence="9">
    <location>
        <begin position="95"/>
        <end position="227"/>
    </location>
</feature>
<dbReference type="FunFam" id="1.20.58.900:FF:000001">
    <property type="entry name" value="RUN and FYVE domain containing 2"/>
    <property type="match status" value="1"/>
</dbReference>
<feature type="coiled-coil region" evidence="8">
    <location>
        <begin position="275"/>
        <end position="365"/>
    </location>
</feature>
<evidence type="ECO:0000256" key="7">
    <source>
        <dbReference type="ARBA" id="ARBA00023136"/>
    </source>
</evidence>
<keyword evidence="5" id="KW-0862">Zinc</keyword>
<dbReference type="InterPro" id="IPR000306">
    <property type="entry name" value="Znf_FYVE"/>
</dbReference>
<evidence type="ECO:0000313" key="10">
    <source>
        <dbReference type="Ensembl" id="ENSSFAP00005047620.1"/>
    </source>
</evidence>
<dbReference type="GO" id="GO:0050770">
    <property type="term" value="P:regulation of axonogenesis"/>
    <property type="evidence" value="ECO:0007669"/>
    <property type="project" value="TreeGrafter"/>
</dbReference>
<dbReference type="InterPro" id="IPR013083">
    <property type="entry name" value="Znf_RING/FYVE/PHD"/>
</dbReference>
<dbReference type="Pfam" id="PF01363">
    <property type="entry name" value="FYVE"/>
    <property type="match status" value="1"/>
</dbReference>
<protein>
    <recommendedName>
        <fullName evidence="9">RUN domain-containing protein</fullName>
    </recommendedName>
</protein>
<dbReference type="GO" id="GO:0012505">
    <property type="term" value="C:endomembrane system"/>
    <property type="evidence" value="ECO:0007669"/>
    <property type="project" value="UniProtKB-SubCell"/>
</dbReference>
<reference evidence="10" key="2">
    <citation type="submission" date="2025-08" db="UniProtKB">
        <authorList>
            <consortium name="Ensembl"/>
        </authorList>
    </citation>
    <scope>IDENTIFICATION</scope>
</reference>
<sequence>MSDLTPQSETPTPTTDKITQAARETIYLCNFRVSVDGEWLCLRELNDISLTPDPEPAHEDPKDPIAIERLNLMNMAKLSIKGLIESALNLGRTLDSDYAPLQQFFVVMEHCLKHGLKTKKTFLGQNKSFWGALELVEKLTPEAGEITASVKDLPGLKTPLGRGRAWLRLALMQKKLSDYMKTIINRKDLLSEFYEPNALMMEEEGAVIAGLLVGLNVIDANLCMKGEDLDSQVILLPRSAAQTDGKTNQTTHSVETTDGQITAILDQKNYVEELNRHLSASVNNLQAKVDALEKSNTKLTEELAVANNRIITLQEDVERVKEESSYQLESRKASRSDSAADGPALAETRKQLKEETLLRLDVEKELEVQIGMKQEMEMSMKMLEKDICEKQDALVELRQQLEDLRAINQQLSHKSQSADAGSRQKSEAIARLEEKINQMSGTIKQLETRCKQAERERDLALEANRLFKQDFGDKIESLQVEAEQLQPRYQRHSLISTPTRSRTLLGSPFWFSLQKRCKNCSEVFCESCVSKELPLPSSILPETVCASCYSQLLQSYASTPT</sequence>
<dbReference type="SMART" id="SM00593">
    <property type="entry name" value="RUN"/>
    <property type="match status" value="1"/>
</dbReference>
<keyword evidence="7" id="KW-0472">Membrane</keyword>
<proteinExistence type="predicted"/>
<dbReference type="Ensembl" id="ENSSFAT00005049220.1">
    <property type="protein sequence ID" value="ENSSFAP00005047620.1"/>
    <property type="gene ID" value="ENSSFAG00005022211.1"/>
</dbReference>